<proteinExistence type="predicted"/>
<keyword evidence="2" id="KW-0812">Transmembrane</keyword>
<keyword evidence="4" id="KW-1185">Reference proteome</keyword>
<keyword evidence="2" id="KW-1133">Transmembrane helix</keyword>
<feature type="compositionally biased region" description="Low complexity" evidence="1">
    <location>
        <begin position="164"/>
        <end position="191"/>
    </location>
</feature>
<evidence type="ECO:0000256" key="2">
    <source>
        <dbReference type="SAM" id="Phobius"/>
    </source>
</evidence>
<feature type="compositionally biased region" description="Acidic residues" evidence="1">
    <location>
        <begin position="67"/>
        <end position="79"/>
    </location>
</feature>
<dbReference type="RefSeq" id="WP_184555155.1">
    <property type="nucleotide sequence ID" value="NZ_BAAARS010000001.1"/>
</dbReference>
<evidence type="ECO:0000313" key="4">
    <source>
        <dbReference type="Proteomes" id="UP000591537"/>
    </source>
</evidence>
<dbReference type="AlphaFoldDB" id="A0A7W9WDJ8"/>
<keyword evidence="2" id="KW-0472">Membrane</keyword>
<evidence type="ECO:0000256" key="1">
    <source>
        <dbReference type="SAM" id="MobiDB-lite"/>
    </source>
</evidence>
<protein>
    <submittedName>
        <fullName evidence="3">Uncharacterized protein</fullName>
    </submittedName>
</protein>
<dbReference type="Proteomes" id="UP000591537">
    <property type="component" value="Unassembled WGS sequence"/>
</dbReference>
<sequence length="191" mass="18970">MVAGATGDHSTAKVWALIGGIASVLSILGWLGLNNVGELKDLLADSLPSSSSPDPYTSSPTDRIPDDSDTGEWSADESGLEPSTPTPDPTEEAFEAISVGDCLAVHDTGRGGTTSVDWSVGAPPAPVSCAGEQAQVQVTAINTACPKAMASRTGATGPPPPATPRSSASPASTTPTTACSAGSPATRSPSP</sequence>
<comment type="caution">
    <text evidence="3">The sequence shown here is derived from an EMBL/GenBank/DDBJ whole genome shotgun (WGS) entry which is preliminary data.</text>
</comment>
<feature type="compositionally biased region" description="Low complexity" evidence="1">
    <location>
        <begin position="45"/>
        <end position="62"/>
    </location>
</feature>
<gene>
    <name evidence="3" type="ORF">HNR57_000486</name>
</gene>
<name>A0A7W9WDJ8_9ACTN</name>
<reference evidence="3 4" key="1">
    <citation type="submission" date="2020-08" db="EMBL/GenBank/DDBJ databases">
        <title>Genomic Encyclopedia of Type Strains, Phase IV (KMG-IV): sequencing the most valuable type-strain genomes for metagenomic binning, comparative biology and taxonomic classification.</title>
        <authorList>
            <person name="Goeker M."/>
        </authorList>
    </citation>
    <scope>NUCLEOTIDE SEQUENCE [LARGE SCALE GENOMIC DNA]</scope>
    <source>
        <strain evidence="3 4">DSM 43350</strain>
    </source>
</reference>
<feature type="region of interest" description="Disordered" evidence="1">
    <location>
        <begin position="148"/>
        <end position="191"/>
    </location>
</feature>
<dbReference type="EMBL" id="JACHGV010000001">
    <property type="protein sequence ID" value="MBB6074602.1"/>
    <property type="molecule type" value="Genomic_DNA"/>
</dbReference>
<feature type="transmembrane region" description="Helical" evidence="2">
    <location>
        <begin position="12"/>
        <end position="33"/>
    </location>
</feature>
<organism evidence="3 4">
    <name type="scientific">Streptomyces paradoxus</name>
    <dbReference type="NCBI Taxonomy" id="66375"/>
    <lineage>
        <taxon>Bacteria</taxon>
        <taxon>Bacillati</taxon>
        <taxon>Actinomycetota</taxon>
        <taxon>Actinomycetes</taxon>
        <taxon>Kitasatosporales</taxon>
        <taxon>Streptomycetaceae</taxon>
        <taxon>Streptomyces</taxon>
    </lineage>
</organism>
<accession>A0A7W9WDJ8</accession>
<evidence type="ECO:0000313" key="3">
    <source>
        <dbReference type="EMBL" id="MBB6074602.1"/>
    </source>
</evidence>
<feature type="region of interest" description="Disordered" evidence="1">
    <location>
        <begin position="45"/>
        <end position="98"/>
    </location>
</feature>